<feature type="domain" description="HTH cro/C1-type" evidence="1">
    <location>
        <begin position="21"/>
        <end position="66"/>
    </location>
</feature>
<dbReference type="InterPro" id="IPR010982">
    <property type="entry name" value="Lambda_DNA-bd_dom_sf"/>
</dbReference>
<dbReference type="Pfam" id="PF13443">
    <property type="entry name" value="HTH_26"/>
    <property type="match status" value="1"/>
</dbReference>
<dbReference type="EMBL" id="LR134117">
    <property type="protein sequence ID" value="VDZ51188.1"/>
    <property type="molecule type" value="Genomic_DNA"/>
</dbReference>
<organism evidence="2 3">
    <name type="scientific">Serratia odorifera</name>
    <dbReference type="NCBI Taxonomy" id="618"/>
    <lineage>
        <taxon>Bacteria</taxon>
        <taxon>Pseudomonadati</taxon>
        <taxon>Pseudomonadota</taxon>
        <taxon>Gammaproteobacteria</taxon>
        <taxon>Enterobacterales</taxon>
        <taxon>Yersiniaceae</taxon>
        <taxon>Serratia</taxon>
    </lineage>
</organism>
<dbReference type="PROSITE" id="PS50943">
    <property type="entry name" value="HTH_CROC1"/>
    <property type="match status" value="1"/>
</dbReference>
<dbReference type="InterPro" id="IPR001387">
    <property type="entry name" value="Cro/C1-type_HTH"/>
</dbReference>
<proteinExistence type="predicted"/>
<evidence type="ECO:0000313" key="2">
    <source>
        <dbReference type="EMBL" id="VDZ51188.1"/>
    </source>
</evidence>
<name>A0A447KJU2_SEROD</name>
<sequence length="198" mass="21968">MNNTEIIKKNINYLLSSRKETQVSLSDGAGVNRTTIYKILEGRVERVQENTLRKVAGFFGVTFKEIQSVDLQEKELSNRLVTIDGNMNPLAVPIIKDTTILSAVNAKIGRLVMSSPITYFFGEGPNVVGILLTKEIKGYYNKGDVIIVRRESIIHEANVLVVTPSKTLKVIDGNSAHLVAEDVVGTIIEERYGSEYKI</sequence>
<dbReference type="SMART" id="SM00530">
    <property type="entry name" value="HTH_XRE"/>
    <property type="match status" value="1"/>
</dbReference>
<dbReference type="Gene3D" id="1.10.260.40">
    <property type="entry name" value="lambda repressor-like DNA-binding domains"/>
    <property type="match status" value="1"/>
</dbReference>
<reference evidence="2 3" key="1">
    <citation type="submission" date="2018-12" db="EMBL/GenBank/DDBJ databases">
        <authorList>
            <consortium name="Pathogen Informatics"/>
        </authorList>
    </citation>
    <scope>NUCLEOTIDE SEQUENCE [LARGE SCALE GENOMIC DNA]</scope>
    <source>
        <strain evidence="2 3">NCTC11214</strain>
    </source>
</reference>
<dbReference type="RefSeq" id="WP_004966236.1">
    <property type="nucleotide sequence ID" value="NZ_LR134117.1"/>
</dbReference>
<dbReference type="Proteomes" id="UP000281391">
    <property type="component" value="Chromosome"/>
</dbReference>
<dbReference type="KEGG" id="sof:NCTC11214_00076"/>
<protein>
    <recommendedName>
        <fullName evidence="1">HTH cro/C1-type domain-containing protein</fullName>
    </recommendedName>
</protein>
<evidence type="ECO:0000259" key="1">
    <source>
        <dbReference type="PROSITE" id="PS50943"/>
    </source>
</evidence>
<gene>
    <name evidence="2" type="ORF">NCTC11214_00076</name>
</gene>
<accession>A0A447KJU2</accession>
<evidence type="ECO:0000313" key="3">
    <source>
        <dbReference type="Proteomes" id="UP000281391"/>
    </source>
</evidence>
<dbReference type="AlphaFoldDB" id="A0A447KJU2"/>
<dbReference type="GO" id="GO:0003677">
    <property type="term" value="F:DNA binding"/>
    <property type="evidence" value="ECO:0007669"/>
    <property type="project" value="InterPro"/>
</dbReference>
<dbReference type="SUPFAM" id="SSF47413">
    <property type="entry name" value="lambda repressor-like DNA-binding domains"/>
    <property type="match status" value="1"/>
</dbReference>